<name>A0ACB8AQD2_9AGAM</name>
<proteinExistence type="predicted"/>
<evidence type="ECO:0000313" key="2">
    <source>
        <dbReference type="Proteomes" id="UP000790377"/>
    </source>
</evidence>
<evidence type="ECO:0000313" key="1">
    <source>
        <dbReference type="EMBL" id="KAH7915410.1"/>
    </source>
</evidence>
<comment type="caution">
    <text evidence="1">The sequence shown here is derived from an EMBL/GenBank/DDBJ whole genome shotgun (WGS) entry which is preliminary data.</text>
</comment>
<gene>
    <name evidence="1" type="ORF">BJ138DRAFT_1142020</name>
</gene>
<keyword evidence="2" id="KW-1185">Reference proteome</keyword>
<protein>
    <submittedName>
        <fullName evidence="1">Uncharacterized protein</fullName>
    </submittedName>
</protein>
<dbReference type="Proteomes" id="UP000790377">
    <property type="component" value="Unassembled WGS sequence"/>
</dbReference>
<sequence>MSPIPARETLQGMKRVDIQRLCKDYGVKANLKTEALIDLLLDASQPHPPKHIFIQPPQRSTSTRVTSLPGSRPRGRSNGSVIIHDTDDDEDPQVDEHAEQQLVEEKPPPLPAAQLSRTKKAKDTQYRLGVGRPALAGGSGARAVTKSVNVSRGAVKRVRPSRSTKAQEATIAEEEPEANTPVQTSTLEEGCTSSTSRQAPEDPITSTNQISNAISDRLSPIHNDLRDQKSELQDLKNKVASIVESFETKIRELTAEIASLRHKVSNVDNTETQASINSASDFIGSMQVPPSTPKRVQSLRRTSNPSDVMVEMKDSTSALLEPERNLIFEGQNGGIEDEGHITTLLPGFPATILGKRSRDSAASNITGIFEVEQGDDIAEKELETRIARPAHKRAKLLSEPDGIEEMDRGEGSSNTLLGPSKDESTHDDQQSMPARLPNFTIFSGPDEHSTSFIDPPPPTTSLPDFYGPPSPPMMSAPATSTANASENQHPFTFSFLPISSTPAHNVYPLSMGSFPVPEPPTSPSPANNVERPGSRHSHSYNPFGVPRSGSESSTRVVSGGSGSAGQAEASGSGEANLASLGRGRPPQREPSSNEVASGLGLTAIRTGAAESSPDAAPAKRTMYGTELEDDTRFGDFGVEGVASGFWAGGRF</sequence>
<reference evidence="1" key="1">
    <citation type="journal article" date="2021" name="New Phytol.">
        <title>Evolutionary innovations through gain and loss of genes in the ectomycorrhizal Boletales.</title>
        <authorList>
            <person name="Wu G."/>
            <person name="Miyauchi S."/>
            <person name="Morin E."/>
            <person name="Kuo A."/>
            <person name="Drula E."/>
            <person name="Varga T."/>
            <person name="Kohler A."/>
            <person name="Feng B."/>
            <person name="Cao Y."/>
            <person name="Lipzen A."/>
            <person name="Daum C."/>
            <person name="Hundley H."/>
            <person name="Pangilinan J."/>
            <person name="Johnson J."/>
            <person name="Barry K."/>
            <person name="LaButti K."/>
            <person name="Ng V."/>
            <person name="Ahrendt S."/>
            <person name="Min B."/>
            <person name="Choi I.G."/>
            <person name="Park H."/>
            <person name="Plett J.M."/>
            <person name="Magnuson J."/>
            <person name="Spatafora J.W."/>
            <person name="Nagy L.G."/>
            <person name="Henrissat B."/>
            <person name="Grigoriev I.V."/>
            <person name="Yang Z.L."/>
            <person name="Xu J."/>
            <person name="Martin F.M."/>
        </authorList>
    </citation>
    <scope>NUCLEOTIDE SEQUENCE</scope>
    <source>
        <strain evidence="1">ATCC 28755</strain>
    </source>
</reference>
<dbReference type="EMBL" id="MU267601">
    <property type="protein sequence ID" value="KAH7915410.1"/>
    <property type="molecule type" value="Genomic_DNA"/>
</dbReference>
<accession>A0ACB8AQD2</accession>
<organism evidence="1 2">
    <name type="scientific">Hygrophoropsis aurantiaca</name>
    <dbReference type="NCBI Taxonomy" id="72124"/>
    <lineage>
        <taxon>Eukaryota</taxon>
        <taxon>Fungi</taxon>
        <taxon>Dikarya</taxon>
        <taxon>Basidiomycota</taxon>
        <taxon>Agaricomycotina</taxon>
        <taxon>Agaricomycetes</taxon>
        <taxon>Agaricomycetidae</taxon>
        <taxon>Boletales</taxon>
        <taxon>Coniophorineae</taxon>
        <taxon>Hygrophoropsidaceae</taxon>
        <taxon>Hygrophoropsis</taxon>
    </lineage>
</organism>